<dbReference type="RefSeq" id="WP_192285275.1">
    <property type="nucleotide sequence ID" value="NZ_JBHSTT010000031.1"/>
</dbReference>
<accession>A0ABW1WLR7</accession>
<dbReference type="Proteomes" id="UP001596237">
    <property type="component" value="Unassembled WGS sequence"/>
</dbReference>
<protein>
    <recommendedName>
        <fullName evidence="3">DNA primase/polymerase bifunctional N-terminal domain-containing protein</fullName>
    </recommendedName>
</protein>
<gene>
    <name evidence="1" type="ORF">ACFQDP_09260</name>
</gene>
<reference evidence="2" key="1">
    <citation type="journal article" date="2019" name="Int. J. Syst. Evol. Microbiol.">
        <title>The Global Catalogue of Microorganisms (GCM) 10K type strain sequencing project: providing services to taxonomists for standard genome sequencing and annotation.</title>
        <authorList>
            <consortium name="The Broad Institute Genomics Platform"/>
            <consortium name="The Broad Institute Genome Sequencing Center for Infectious Disease"/>
            <person name="Wu L."/>
            <person name="Ma J."/>
        </authorList>
    </citation>
    <scope>NUCLEOTIDE SEQUENCE [LARGE SCALE GENOMIC DNA]</scope>
    <source>
        <strain evidence="2">CCUG 36916</strain>
    </source>
</reference>
<sequence>MICLDTVRKHIRDPRLGAFTVVEETAAPTGSLPVIGGMHQINAPMFGALAPDLVALGWSVFPQNRDDCRGPGKVHGTSFPWKPLQTRLPTDRELRELVTFCPSHNVAGILGPSSAHTCAIDVDVGDLDLSLAIVERADSILGYTPFRRVGRDPRIILIYREAGAATAKSDALIRQKKLWLQGPEGHMIEILARGAPVTFFGLHHKTGKYFLWLDRSPHVAPPEEAREVTRDQIDEFLDAVNALRPLKAGTGRLAMAETWTYDAEAGLHVPAELGGEDEWNEIDAKVVDGREQFLFRLASATVRANEAAARAGELGKRNLCALVEQQFNARAEVSGKWSPEFLRREIESKVARQISDCIERGTFRRIRPGNAIAVDVEGRVERAPVEAETIETIQPPPLAALAHMKARAFRKGVLSGSKPRHKLLARADAERARQRALVMDEDARIAAAQAAVRQVEDYEYRFVIDRLYGRAAERGRLERAGKKVELDAGIIQILLGDAGVGKTRSFWKAMARAKAERGPLGYPVGFAAPSHANIEDNLSRAIEDKVAWDAQAKARADWDRNVATSKAEAERHGLKVVVFKGRARTNCAFKEQMAILDKAKIGADRLCKARVQLPVTVPGEMPQYEERRCPFWDQCEYQATLAQVATADVILLASAYLAVNAPKALSDALIGLFVDERPYSGLLRDNSEKPMPLRLLNLMHATPRMVNKEYAALRERHGTVTREMREDFQNGLTGERKAAVDLVMPQLEQGDVAGALRALHDHRGPVPSDRRGLAYARSAKIVCSRTDDAAASVAPGMTEAAATALATAPRSEGLWEERRFWSIVVERLEAMALDEDEPQATPRATGAKDYRLQVLRDEGKEPLVRMSWRGTPSFEGLPILMLDASAEPRIVEKVWAGRVIEVLPVTAPNHSQVVLVTGSTFSDRSLDPGRGTRDDDIQDASEHVQTWREIITRLAAVHGNGKILVCSNKSIQLILRHGWYKPDNVDFVWNGAMRGLDFAKNHVAAICIGRMEPPVRAIDAQVAALTYDDACPEEPVDRFGNGLDAEGKELRPLRDKRRIAMRDGSDVAIADTVYDGTWAQIVQRQTRDEEVKQFAARLRTVHRVGDPPVIYVATSAVPEGMIVDEICHMDDLLSNGPHTDDRPWEIARAAGGLLDTTMGWEHREDLGGRPDGTLPAATLGRLKLDVEGSAEARGTMRLRYRIRGGIWVYASIVMWHDDPFTPLREAIRREHGIEQHEFADEVEVDVLWQGSERRPSGTRPPSAIDYKLTGLPVGSSAEEVRQAYVDQEARDREAMMAWIRHELSGLNLDADPAEVEAALQRRRIHVINWARLESATGGSRKDGTVSLAVRIIAARYGVGAPATLAEDLDEALPEA</sequence>
<evidence type="ECO:0000313" key="1">
    <source>
        <dbReference type="EMBL" id="MFC6389521.1"/>
    </source>
</evidence>
<dbReference type="EMBL" id="JBHSTT010000031">
    <property type="protein sequence ID" value="MFC6389521.1"/>
    <property type="molecule type" value="Genomic_DNA"/>
</dbReference>
<proteinExistence type="predicted"/>
<name>A0ABW1WLR7_9HYPH</name>
<comment type="caution">
    <text evidence="1">The sequence shown here is derived from an EMBL/GenBank/DDBJ whole genome shotgun (WGS) entry which is preliminary data.</text>
</comment>
<evidence type="ECO:0008006" key="3">
    <source>
        <dbReference type="Google" id="ProtNLM"/>
    </source>
</evidence>
<keyword evidence="2" id="KW-1185">Reference proteome</keyword>
<organism evidence="1 2">
    <name type="scientific">Methylorubrum zatmanii</name>
    <dbReference type="NCBI Taxonomy" id="29429"/>
    <lineage>
        <taxon>Bacteria</taxon>
        <taxon>Pseudomonadati</taxon>
        <taxon>Pseudomonadota</taxon>
        <taxon>Alphaproteobacteria</taxon>
        <taxon>Hyphomicrobiales</taxon>
        <taxon>Methylobacteriaceae</taxon>
        <taxon>Methylorubrum</taxon>
    </lineage>
</organism>
<evidence type="ECO:0000313" key="2">
    <source>
        <dbReference type="Proteomes" id="UP001596237"/>
    </source>
</evidence>